<dbReference type="EMBL" id="FNPK01000012">
    <property type="protein sequence ID" value="SDY51350.1"/>
    <property type="molecule type" value="Genomic_DNA"/>
</dbReference>
<keyword evidence="2" id="KW-1185">Reference proteome</keyword>
<dbReference type="Proteomes" id="UP000199035">
    <property type="component" value="Unassembled WGS sequence"/>
</dbReference>
<dbReference type="STRING" id="595670.SAMN05421643_11279"/>
<evidence type="ECO:0000313" key="2">
    <source>
        <dbReference type="Proteomes" id="UP000199035"/>
    </source>
</evidence>
<dbReference type="NCBIfam" id="TIGR02566">
    <property type="entry name" value="cas_Csy3"/>
    <property type="match status" value="1"/>
</dbReference>
<gene>
    <name evidence="1" type="ORF">SAMN05421643_11279</name>
</gene>
<sequence>MAKKPKVATDSAKVPSVLAFNRKIEPSDALMQSGLWSERANPTAWKNIDLHEKRNRGTKSQYGVDDAEKTDPNLVWGDDARLPFEADTLKVFFTVKFLGNIAEPTTHNRPEFEVKLKEKFSTYQKNIGFLTLAKRYVQNLVNARFLWRNRLGAEKITVEIKNTETCQIWSFDDAYQYSLNNFDEITDKQVIEIAELVAKSFSEDDYLLLEVTVFARVGQGQHIFPSQEMVMDTPKGQKSKYLYQVKTNQGMCAGIHSEKIGNAIRTIDNWYTIENIESVKAPIAVEPYGSVPNRGQAYRISKTDFYTLLINWLENEDISEDDQHFVVANLIRGGVFGGND</sequence>
<evidence type="ECO:0000313" key="1">
    <source>
        <dbReference type="EMBL" id="SDY51350.1"/>
    </source>
</evidence>
<proteinExistence type="predicted"/>
<accession>A0A1H3KH48</accession>
<protein>
    <submittedName>
        <fullName evidence="1">CRISPR-associated protein Csy3</fullName>
    </submittedName>
</protein>
<dbReference type="Pfam" id="PF09615">
    <property type="entry name" value="Cas_Csy3"/>
    <property type="match status" value="1"/>
</dbReference>
<dbReference type="InterPro" id="IPR013399">
    <property type="entry name" value="CRISPR-assoc_prot_Csy3"/>
</dbReference>
<name>A0A1H3KH48_9GAMM</name>
<reference evidence="2" key="1">
    <citation type="submission" date="2016-10" db="EMBL/GenBank/DDBJ databases">
        <authorList>
            <person name="Varghese N."/>
            <person name="Submissions S."/>
        </authorList>
    </citation>
    <scope>NUCLEOTIDE SEQUENCE [LARGE SCALE GENOMIC DNA]</scope>
    <source>
        <strain evidence="2">ANC 5109</strain>
    </source>
</reference>
<organism evidence="1 2">
    <name type="scientific">Acinetobacter kyonggiensis</name>
    <dbReference type="NCBI Taxonomy" id="595670"/>
    <lineage>
        <taxon>Bacteria</taxon>
        <taxon>Pseudomonadati</taxon>
        <taxon>Pseudomonadota</taxon>
        <taxon>Gammaproteobacteria</taxon>
        <taxon>Moraxellales</taxon>
        <taxon>Moraxellaceae</taxon>
        <taxon>Acinetobacter</taxon>
    </lineage>
</organism>
<dbReference type="RefSeq" id="WP_092690619.1">
    <property type="nucleotide sequence ID" value="NZ_FNPK01000012.1"/>
</dbReference>
<dbReference type="AlphaFoldDB" id="A0A1H3KH48"/>